<dbReference type="GO" id="GO:0032259">
    <property type="term" value="P:methylation"/>
    <property type="evidence" value="ECO:0007669"/>
    <property type="project" value="UniProtKB-KW"/>
</dbReference>
<comment type="caution">
    <text evidence="4">The sequence shown here is derived from an EMBL/GenBank/DDBJ whole genome shotgun (WGS) entry which is preliminary data.</text>
</comment>
<reference evidence="4 5" key="1">
    <citation type="journal article" date="2014" name="Int. J. Syst. Evol. Microbiol.">
        <title>Complete genome sequence of Corynebacterium casei LMG S-19264T (=DSM 44701T), isolated from a smear-ripened cheese.</title>
        <authorList>
            <consortium name="US DOE Joint Genome Institute (JGI-PGF)"/>
            <person name="Walter F."/>
            <person name="Albersmeier A."/>
            <person name="Kalinowski J."/>
            <person name="Ruckert C."/>
        </authorList>
    </citation>
    <scope>NUCLEOTIDE SEQUENCE [LARGE SCALE GENOMIC DNA]</scope>
    <source>
        <strain evidence="4 5">CGMCC 1.12976</strain>
    </source>
</reference>
<dbReference type="InterPro" id="IPR023451">
    <property type="entry name" value="Thymidate_synth/dCMP_Mease_dom"/>
</dbReference>
<name>A0A917B8Z1_9MICO</name>
<dbReference type="Pfam" id="PF00303">
    <property type="entry name" value="Thymidylat_synt"/>
    <property type="match status" value="1"/>
</dbReference>
<evidence type="ECO:0000313" key="4">
    <source>
        <dbReference type="EMBL" id="GGF32080.1"/>
    </source>
</evidence>
<accession>A0A917B8Z1</accession>
<dbReference type="GO" id="GO:0006231">
    <property type="term" value="P:dTMP biosynthetic process"/>
    <property type="evidence" value="ECO:0007669"/>
    <property type="project" value="TreeGrafter"/>
</dbReference>
<evidence type="ECO:0000259" key="3">
    <source>
        <dbReference type="Pfam" id="PF00303"/>
    </source>
</evidence>
<dbReference type="EMBL" id="BMGP01000005">
    <property type="protein sequence ID" value="GGF32080.1"/>
    <property type="molecule type" value="Genomic_DNA"/>
</dbReference>
<dbReference type="InterPro" id="IPR036926">
    <property type="entry name" value="Thymidate_synth/dCMP_Mease_sf"/>
</dbReference>
<keyword evidence="2" id="KW-0808">Transferase</keyword>
<dbReference type="RefSeq" id="WP_188679105.1">
    <property type="nucleotide sequence ID" value="NZ_BMGP01000005.1"/>
</dbReference>
<feature type="domain" description="Thymidylate synthase/dCMP hydroxymethylase" evidence="3">
    <location>
        <begin position="80"/>
        <end position="211"/>
    </location>
</feature>
<dbReference type="PANTHER" id="PTHR11548:SF1">
    <property type="entry name" value="THYMIDYLATE SYNTHASE 1"/>
    <property type="match status" value="1"/>
</dbReference>
<proteinExistence type="predicted"/>
<evidence type="ECO:0000313" key="5">
    <source>
        <dbReference type="Proteomes" id="UP000598775"/>
    </source>
</evidence>
<dbReference type="InterPro" id="IPR045097">
    <property type="entry name" value="Thymidate_synth/dCMP_Mease"/>
</dbReference>
<dbReference type="SUPFAM" id="SSF55831">
    <property type="entry name" value="Thymidylate synthase/dCMP hydroxymethylase"/>
    <property type="match status" value="1"/>
</dbReference>
<gene>
    <name evidence="4" type="ORF">GCM10011399_26550</name>
</gene>
<evidence type="ECO:0000256" key="2">
    <source>
        <dbReference type="ARBA" id="ARBA00022679"/>
    </source>
</evidence>
<protein>
    <recommendedName>
        <fullName evidence="3">Thymidylate synthase/dCMP hydroxymethylase domain-containing protein</fullName>
    </recommendedName>
</protein>
<organism evidence="4 5">
    <name type="scientific">Subtercola lobariae</name>
    <dbReference type="NCBI Taxonomy" id="1588641"/>
    <lineage>
        <taxon>Bacteria</taxon>
        <taxon>Bacillati</taxon>
        <taxon>Actinomycetota</taxon>
        <taxon>Actinomycetes</taxon>
        <taxon>Micrococcales</taxon>
        <taxon>Microbacteriaceae</taxon>
        <taxon>Subtercola</taxon>
    </lineage>
</organism>
<dbReference type="Gene3D" id="3.30.572.10">
    <property type="entry name" value="Thymidylate synthase/dCMP hydroxymethylase domain"/>
    <property type="match status" value="1"/>
</dbReference>
<dbReference type="GO" id="GO:0005829">
    <property type="term" value="C:cytosol"/>
    <property type="evidence" value="ECO:0007669"/>
    <property type="project" value="TreeGrafter"/>
</dbReference>
<evidence type="ECO:0000256" key="1">
    <source>
        <dbReference type="ARBA" id="ARBA00022603"/>
    </source>
</evidence>
<sequence length="225" mass="24751">MSSGATIHRDTIGEAWLAVAEVILEEGVPEHYDGLPILEIEHATLVVEVPDPGDELIARFGDPARLAWMRANFVDHERVEALGGARSYASRFFDYGATGRDQVAWVIERLRKDPASRSATITTFEPLSDTSYIPCVSMLDFWVRGGAVELVVYAHSIDFGAKGYGNLTELAIIMHHVADALQRPVGSLRFIVKSAHIYDTEQAEMRAVLAHYEQAEQRASVVAGG</sequence>
<dbReference type="AlphaFoldDB" id="A0A917B8Z1"/>
<dbReference type="Proteomes" id="UP000598775">
    <property type="component" value="Unassembled WGS sequence"/>
</dbReference>
<dbReference type="GO" id="GO:0004799">
    <property type="term" value="F:thymidylate synthase activity"/>
    <property type="evidence" value="ECO:0007669"/>
    <property type="project" value="TreeGrafter"/>
</dbReference>
<keyword evidence="1" id="KW-0489">Methyltransferase</keyword>
<keyword evidence="5" id="KW-1185">Reference proteome</keyword>
<dbReference type="PANTHER" id="PTHR11548">
    <property type="entry name" value="THYMIDYLATE SYNTHASE 1"/>
    <property type="match status" value="1"/>
</dbReference>